<feature type="transmembrane region" description="Helical" evidence="1">
    <location>
        <begin position="26"/>
        <end position="47"/>
    </location>
</feature>
<reference evidence="2 3" key="1">
    <citation type="journal article" date="2016" name="Sci. Rep.">
        <title>Metabolic traits of an uncultured archaeal lineage -MSBL1- from brine pools of the Red Sea.</title>
        <authorList>
            <person name="Mwirichia R."/>
            <person name="Alam I."/>
            <person name="Rashid M."/>
            <person name="Vinu M."/>
            <person name="Ba-Alawi W."/>
            <person name="Anthony Kamau A."/>
            <person name="Kamanda Ngugi D."/>
            <person name="Goker M."/>
            <person name="Klenk H.P."/>
            <person name="Bajic V."/>
            <person name="Stingl U."/>
        </authorList>
    </citation>
    <scope>NUCLEOTIDE SEQUENCE [LARGE SCALE GENOMIC DNA]</scope>
    <source>
        <strain evidence="2">SCGC-AAA382N08</strain>
    </source>
</reference>
<keyword evidence="1" id="KW-1133">Transmembrane helix</keyword>
<keyword evidence="1" id="KW-0472">Membrane</keyword>
<accession>A0A133VP33</accession>
<keyword evidence="1" id="KW-0812">Transmembrane</keyword>
<dbReference type="AlphaFoldDB" id="A0A133VP33"/>
<evidence type="ECO:0000313" key="3">
    <source>
        <dbReference type="Proteomes" id="UP000070175"/>
    </source>
</evidence>
<protein>
    <submittedName>
        <fullName evidence="2">Uncharacterized protein</fullName>
    </submittedName>
</protein>
<feature type="transmembrane region" description="Helical" evidence="1">
    <location>
        <begin position="59"/>
        <end position="77"/>
    </location>
</feature>
<evidence type="ECO:0000313" key="2">
    <source>
        <dbReference type="EMBL" id="KXB08151.1"/>
    </source>
</evidence>
<name>A0A133VP33_9EURY</name>
<keyword evidence="3" id="KW-1185">Reference proteome</keyword>
<dbReference type="Proteomes" id="UP000070175">
    <property type="component" value="Unassembled WGS sequence"/>
</dbReference>
<sequence length="127" mass="14019">MLPCCAIQSAEINKIVTVVWSLTGSIIAGLSTNMGITAGLSIFTLWIYPQSERYPFADYTFVLGLGLGMGTMSLFGFINNTSILTIGKGIGVSYPKFYILIFILVFLGWFISGYLDKHGKVWVKLEF</sequence>
<dbReference type="EMBL" id="LHYJ01000025">
    <property type="protein sequence ID" value="KXB08151.1"/>
    <property type="molecule type" value="Genomic_DNA"/>
</dbReference>
<comment type="caution">
    <text evidence="2">The sequence shown here is derived from an EMBL/GenBank/DDBJ whole genome shotgun (WGS) entry which is preliminary data.</text>
</comment>
<proteinExistence type="predicted"/>
<evidence type="ECO:0000256" key="1">
    <source>
        <dbReference type="SAM" id="Phobius"/>
    </source>
</evidence>
<organism evidence="2 3">
    <name type="scientific">candidate division MSBL1 archaeon SCGC-AAA382N08</name>
    <dbReference type="NCBI Taxonomy" id="1698285"/>
    <lineage>
        <taxon>Archaea</taxon>
        <taxon>Methanobacteriati</taxon>
        <taxon>Methanobacteriota</taxon>
        <taxon>candidate division MSBL1</taxon>
    </lineage>
</organism>
<feature type="transmembrane region" description="Helical" evidence="1">
    <location>
        <begin position="97"/>
        <end position="115"/>
    </location>
</feature>
<gene>
    <name evidence="2" type="ORF">AKJ56_01735</name>
</gene>